<dbReference type="GO" id="GO:0060271">
    <property type="term" value="P:cilium assembly"/>
    <property type="evidence" value="ECO:0007669"/>
    <property type="project" value="TreeGrafter"/>
</dbReference>
<sequence length="363" mass="42050">MDVSELSMTHQNRSSCERRSAEIAKSFEHNDSENDTAAVRTDNNNYVKDVNVSLQKRWTSSEDSTRPYNQETKISFLRRQGNIEDTETESPDIISNDQFRIIEKHSRGKTRYSDIHMDEEKIATKSLRGRRRKRSKRIDRRKFSERSRTADDSYRDRIDGLSPKHYSGEDNITDGLQRKKKNTSQADNEVPITEILKKAEENERIRYEEPVPLPELTTDIIYIQGKNGFSAVKIDKLKHALRNDALGNIANMTRREGHDFARTRTHTLIRVAITAQKFWKSTGFVFQGLLGGMALLHFVMSTILETYVDELYGWEKITLSKDLFAVLAWFFVALGTRDDMLLIHLESMEKYASNVLSSMKIEK</sequence>
<evidence type="ECO:0000256" key="11">
    <source>
        <dbReference type="SAM" id="MobiDB-lite"/>
    </source>
</evidence>
<dbReference type="EMBL" id="GL449209">
    <property type="protein sequence ID" value="EFN83130.1"/>
    <property type="molecule type" value="Genomic_DNA"/>
</dbReference>
<evidence type="ECO:0000256" key="8">
    <source>
        <dbReference type="ARBA" id="ARBA00023136"/>
    </source>
</evidence>
<dbReference type="InterPro" id="IPR029409">
    <property type="entry name" value="TMEM237"/>
</dbReference>
<evidence type="ECO:0000256" key="9">
    <source>
        <dbReference type="ARBA" id="ARBA00023273"/>
    </source>
</evidence>
<keyword evidence="8" id="KW-0472">Membrane</keyword>
<keyword evidence="7" id="KW-0969">Cilium</keyword>
<evidence type="ECO:0000256" key="7">
    <source>
        <dbReference type="ARBA" id="ARBA00023069"/>
    </source>
</evidence>
<keyword evidence="5" id="KW-0970">Cilium biogenesis/degradation</keyword>
<dbReference type="STRING" id="610380.E2BMF5"/>
<evidence type="ECO:0000256" key="5">
    <source>
        <dbReference type="ARBA" id="ARBA00022794"/>
    </source>
</evidence>
<keyword evidence="13" id="KW-1185">Reference proteome</keyword>
<dbReference type="OMA" id="NVHASEE"/>
<proteinExistence type="inferred from homology"/>
<dbReference type="PANTHER" id="PTHR28388:SF1">
    <property type="entry name" value="TRANSMEMBRANE PROTEIN 237"/>
    <property type="match status" value="1"/>
</dbReference>
<evidence type="ECO:0000256" key="1">
    <source>
        <dbReference type="ARBA" id="ARBA00004138"/>
    </source>
</evidence>
<dbReference type="Proteomes" id="UP000008237">
    <property type="component" value="Unassembled WGS sequence"/>
</dbReference>
<evidence type="ECO:0000313" key="12">
    <source>
        <dbReference type="EMBL" id="EFN83130.1"/>
    </source>
</evidence>
<protein>
    <submittedName>
        <fullName evidence="12">Uncharacterized protein</fullName>
    </submittedName>
</protein>
<feature type="region of interest" description="Disordered" evidence="11">
    <location>
        <begin position="124"/>
        <end position="187"/>
    </location>
</feature>
<keyword evidence="4" id="KW-0812">Transmembrane</keyword>
<keyword evidence="6" id="KW-1133">Transmembrane helix</keyword>
<comment type="similarity">
    <text evidence="3">Belongs to the TMEM237 family.</text>
</comment>
<organism evidence="13">
    <name type="scientific">Harpegnathos saltator</name>
    <name type="common">Jerdon's jumping ant</name>
    <dbReference type="NCBI Taxonomy" id="610380"/>
    <lineage>
        <taxon>Eukaryota</taxon>
        <taxon>Metazoa</taxon>
        <taxon>Ecdysozoa</taxon>
        <taxon>Arthropoda</taxon>
        <taxon>Hexapoda</taxon>
        <taxon>Insecta</taxon>
        <taxon>Pterygota</taxon>
        <taxon>Neoptera</taxon>
        <taxon>Endopterygota</taxon>
        <taxon>Hymenoptera</taxon>
        <taxon>Apocrita</taxon>
        <taxon>Aculeata</taxon>
        <taxon>Formicoidea</taxon>
        <taxon>Formicidae</taxon>
        <taxon>Ponerinae</taxon>
        <taxon>Ponerini</taxon>
        <taxon>Harpegnathos</taxon>
    </lineage>
</organism>
<dbReference type="OrthoDB" id="550113at2759"/>
<dbReference type="GO" id="GO:0016020">
    <property type="term" value="C:membrane"/>
    <property type="evidence" value="ECO:0007669"/>
    <property type="project" value="UniProtKB-SubCell"/>
</dbReference>
<evidence type="ECO:0000256" key="3">
    <source>
        <dbReference type="ARBA" id="ARBA00008783"/>
    </source>
</evidence>
<evidence type="ECO:0000256" key="4">
    <source>
        <dbReference type="ARBA" id="ARBA00022692"/>
    </source>
</evidence>
<keyword evidence="9" id="KW-0966">Cell projection</keyword>
<dbReference type="InParanoid" id="E2BMF5"/>
<comment type="function">
    <text evidence="10">Component of the transition zone in primary cilia. Required for ciliogenesis.</text>
</comment>
<evidence type="ECO:0000256" key="2">
    <source>
        <dbReference type="ARBA" id="ARBA00004141"/>
    </source>
</evidence>
<dbReference type="GO" id="GO:0035869">
    <property type="term" value="C:ciliary transition zone"/>
    <property type="evidence" value="ECO:0007669"/>
    <property type="project" value="TreeGrafter"/>
</dbReference>
<comment type="subcellular location">
    <subcellularLocation>
        <location evidence="1">Cell projection</location>
        <location evidence="1">Cilium</location>
    </subcellularLocation>
    <subcellularLocation>
        <location evidence="2">Membrane</location>
        <topology evidence="2">Multi-pass membrane protein</topology>
    </subcellularLocation>
</comment>
<name>E2BMF5_HARSA</name>
<dbReference type="PANTHER" id="PTHR28388">
    <property type="entry name" value="TRANSMEMBRANE PROTEIN 237"/>
    <property type="match status" value="1"/>
</dbReference>
<evidence type="ECO:0000313" key="13">
    <source>
        <dbReference type="Proteomes" id="UP000008237"/>
    </source>
</evidence>
<evidence type="ECO:0000256" key="10">
    <source>
        <dbReference type="ARBA" id="ARBA00025631"/>
    </source>
</evidence>
<accession>E2BMF5</accession>
<reference evidence="12 13" key="1">
    <citation type="journal article" date="2010" name="Science">
        <title>Genomic comparison of the ants Camponotus floridanus and Harpegnathos saltator.</title>
        <authorList>
            <person name="Bonasio R."/>
            <person name="Zhang G."/>
            <person name="Ye C."/>
            <person name="Mutti N.S."/>
            <person name="Fang X."/>
            <person name="Qin N."/>
            <person name="Donahue G."/>
            <person name="Yang P."/>
            <person name="Li Q."/>
            <person name="Li C."/>
            <person name="Zhang P."/>
            <person name="Huang Z."/>
            <person name="Berger S.L."/>
            <person name="Reinberg D."/>
            <person name="Wang J."/>
            <person name="Liebig J."/>
        </authorList>
    </citation>
    <scope>NUCLEOTIDE SEQUENCE [LARGE SCALE GENOMIC DNA]</scope>
    <source>
        <strain evidence="12 13">R22 G/1</strain>
    </source>
</reference>
<evidence type="ECO:0000256" key="6">
    <source>
        <dbReference type="ARBA" id="ARBA00022989"/>
    </source>
</evidence>
<feature type="compositionally biased region" description="Basic and acidic residues" evidence="11">
    <location>
        <begin position="141"/>
        <end position="159"/>
    </location>
</feature>
<gene>
    <name evidence="12" type="ORF">EAI_02985</name>
</gene>
<feature type="compositionally biased region" description="Basic residues" evidence="11">
    <location>
        <begin position="127"/>
        <end position="140"/>
    </location>
</feature>
<dbReference type="AlphaFoldDB" id="E2BMF5"/>